<dbReference type="PROSITE" id="PS50157">
    <property type="entry name" value="ZINC_FINGER_C2H2_2"/>
    <property type="match status" value="3"/>
</dbReference>
<dbReference type="PANTHER" id="PTHR23226">
    <property type="entry name" value="ZINC FINGER AND SCAN DOMAIN-CONTAINING"/>
    <property type="match status" value="1"/>
</dbReference>
<dbReference type="Gene3D" id="3.30.160.60">
    <property type="entry name" value="Classic Zinc Finger"/>
    <property type="match status" value="3"/>
</dbReference>
<proteinExistence type="predicted"/>
<keyword evidence="11" id="KW-1185">Reference proteome</keyword>
<gene>
    <name evidence="10" type="ORF">CLODIP_2_CD13027</name>
</gene>
<evidence type="ECO:0000259" key="9">
    <source>
        <dbReference type="PROSITE" id="PS51915"/>
    </source>
</evidence>
<dbReference type="SUPFAM" id="SSF57716">
    <property type="entry name" value="Glucocorticoid receptor-like (DNA-binding domain)"/>
    <property type="match status" value="1"/>
</dbReference>
<protein>
    <recommendedName>
        <fullName evidence="12">Protein krueppel</fullName>
    </recommendedName>
</protein>
<dbReference type="InterPro" id="IPR036236">
    <property type="entry name" value="Znf_C2H2_sf"/>
</dbReference>
<dbReference type="Pfam" id="PF07776">
    <property type="entry name" value="zf-AD"/>
    <property type="match status" value="1"/>
</dbReference>
<evidence type="ECO:0008006" key="12">
    <source>
        <dbReference type="Google" id="ProtNLM"/>
    </source>
</evidence>
<dbReference type="EMBL" id="CADEPI010000107">
    <property type="protein sequence ID" value="CAB3375093.1"/>
    <property type="molecule type" value="Genomic_DNA"/>
</dbReference>
<evidence type="ECO:0000313" key="10">
    <source>
        <dbReference type="EMBL" id="CAB3375093.1"/>
    </source>
</evidence>
<evidence type="ECO:0000256" key="2">
    <source>
        <dbReference type="ARBA" id="ARBA00022737"/>
    </source>
</evidence>
<comment type="caution">
    <text evidence="10">The sequence shown here is derived from an EMBL/GenBank/DDBJ whole genome shotgun (WGS) entry which is preliminary data.</text>
</comment>
<evidence type="ECO:0000259" key="8">
    <source>
        <dbReference type="PROSITE" id="PS50157"/>
    </source>
</evidence>
<keyword evidence="2" id="KW-0677">Repeat</keyword>
<evidence type="ECO:0000256" key="4">
    <source>
        <dbReference type="ARBA" id="ARBA00022833"/>
    </source>
</evidence>
<keyword evidence="1" id="KW-0479">Metal-binding</keyword>
<dbReference type="AlphaFoldDB" id="A0A8S1CYY0"/>
<reference evidence="10 11" key="1">
    <citation type="submission" date="2020-04" db="EMBL/GenBank/DDBJ databases">
        <authorList>
            <person name="Alioto T."/>
            <person name="Alioto T."/>
            <person name="Gomez Garrido J."/>
        </authorList>
    </citation>
    <scope>NUCLEOTIDE SEQUENCE [LARGE SCALE GENOMIC DNA]</scope>
</reference>
<evidence type="ECO:0000256" key="7">
    <source>
        <dbReference type="SAM" id="MobiDB-lite"/>
    </source>
</evidence>
<evidence type="ECO:0000256" key="6">
    <source>
        <dbReference type="PROSITE-ProRule" id="PRU01263"/>
    </source>
</evidence>
<feature type="domain" description="C2H2-type" evidence="8">
    <location>
        <begin position="371"/>
        <end position="399"/>
    </location>
</feature>
<feature type="compositionally biased region" description="Acidic residues" evidence="7">
    <location>
        <begin position="102"/>
        <end position="112"/>
    </location>
</feature>
<feature type="domain" description="ZAD" evidence="9">
    <location>
        <begin position="1"/>
        <end position="54"/>
    </location>
</feature>
<accession>A0A8S1CYY0</accession>
<feature type="domain" description="C2H2-type" evidence="8">
    <location>
        <begin position="503"/>
        <end position="530"/>
    </location>
</feature>
<name>A0A8S1CYY0_9INSE</name>
<dbReference type="Gene3D" id="3.40.1800.20">
    <property type="match status" value="1"/>
</dbReference>
<dbReference type="PROSITE" id="PS51915">
    <property type="entry name" value="ZAD"/>
    <property type="match status" value="1"/>
</dbReference>
<dbReference type="GO" id="GO:0005634">
    <property type="term" value="C:nucleus"/>
    <property type="evidence" value="ECO:0007669"/>
    <property type="project" value="InterPro"/>
</dbReference>
<evidence type="ECO:0000256" key="1">
    <source>
        <dbReference type="ARBA" id="ARBA00022723"/>
    </source>
</evidence>
<evidence type="ECO:0000256" key="5">
    <source>
        <dbReference type="PROSITE-ProRule" id="PRU00042"/>
    </source>
</evidence>
<dbReference type="Pfam" id="PF00096">
    <property type="entry name" value="zf-C2H2"/>
    <property type="match status" value="1"/>
</dbReference>
<evidence type="ECO:0000313" key="11">
    <source>
        <dbReference type="Proteomes" id="UP000494165"/>
    </source>
</evidence>
<dbReference type="Proteomes" id="UP000494165">
    <property type="component" value="Unassembled WGS sequence"/>
</dbReference>
<dbReference type="OrthoDB" id="6600346at2759"/>
<keyword evidence="3 5" id="KW-0863">Zinc-finger</keyword>
<dbReference type="InterPro" id="IPR012934">
    <property type="entry name" value="Znf_AD"/>
</dbReference>
<dbReference type="SUPFAM" id="SSF57667">
    <property type="entry name" value="beta-beta-alpha zinc fingers"/>
    <property type="match status" value="2"/>
</dbReference>
<dbReference type="SMART" id="SM00355">
    <property type="entry name" value="ZnF_C2H2"/>
    <property type="match status" value="5"/>
</dbReference>
<organism evidence="10 11">
    <name type="scientific">Cloeon dipterum</name>
    <dbReference type="NCBI Taxonomy" id="197152"/>
    <lineage>
        <taxon>Eukaryota</taxon>
        <taxon>Metazoa</taxon>
        <taxon>Ecdysozoa</taxon>
        <taxon>Arthropoda</taxon>
        <taxon>Hexapoda</taxon>
        <taxon>Insecta</taxon>
        <taxon>Pterygota</taxon>
        <taxon>Palaeoptera</taxon>
        <taxon>Ephemeroptera</taxon>
        <taxon>Pisciforma</taxon>
        <taxon>Baetidae</taxon>
        <taxon>Cloeon</taxon>
    </lineage>
</organism>
<sequence>MRGVAKSIQQLLCINVTEEDPLPKTVCTFCLNRVDEFREFHASCLSASHFLHLKLPSVEEASGRCYVSVNGPVRPACFRRKAFRHLKAPIDTAAVPSAASEQPEDDQEEDAPVEVREYEECVQQPNSASENYTSNDILQLFEDTVDTDYFNQDHDYMSIDPSIKELLTPKKLPVPVKNFEKVMAVQDHDYLSAYENPMTPSVVPSLGPFADNLVNLLDCKEQGEFIEHNYFLPSVPSAFEAEKPVDSPQEEAEEVVPAEEEQCELCGSLFVSFDGHDCSADFERQCETCGSLFQTNADFSAHECANPDVVKGFQQAESENLVQCEECGSFFRVSSHHDCLADYDRQCDKCGKLFQTNSLFQEHGCFVPGQKTCDFCRKKFRSRTKLKRHLLKAHLAVRKGPFRCNICYAVYTRRAFFSQHMHERHFKNPKLKLNFEISSEPRSKRIQCRECGKNFSSNSSLALHRRLHTKAYSKFTCEICNLRFLKQLDYCKHVSAHLVQHKFPCDECHKGFETKKQWDNHKVRHSANRKIRAVQICRKENSDCLIIKSSQR</sequence>
<dbReference type="GO" id="GO:0008270">
    <property type="term" value="F:zinc ion binding"/>
    <property type="evidence" value="ECO:0007669"/>
    <property type="project" value="UniProtKB-KW"/>
</dbReference>
<comment type="caution">
    <text evidence="6">Lacks conserved residue(s) required for the propagation of feature annotation.</text>
</comment>
<keyword evidence="4" id="KW-0862">Zinc</keyword>
<feature type="domain" description="C2H2-type" evidence="8">
    <location>
        <begin position="446"/>
        <end position="473"/>
    </location>
</feature>
<dbReference type="InterPro" id="IPR013087">
    <property type="entry name" value="Znf_C2H2_type"/>
</dbReference>
<evidence type="ECO:0000256" key="3">
    <source>
        <dbReference type="ARBA" id="ARBA00022771"/>
    </source>
</evidence>
<dbReference type="PROSITE" id="PS00028">
    <property type="entry name" value="ZINC_FINGER_C2H2_1"/>
    <property type="match status" value="5"/>
</dbReference>
<feature type="region of interest" description="Disordered" evidence="7">
    <location>
        <begin position="94"/>
        <end position="113"/>
    </location>
</feature>